<dbReference type="InterPro" id="IPR013088">
    <property type="entry name" value="Znf_NHR/GATA"/>
</dbReference>
<keyword evidence="1" id="KW-0479">Metal-binding</keyword>
<keyword evidence="5" id="KW-1185">Reference proteome</keyword>
<dbReference type="SUPFAM" id="SSF57716">
    <property type="entry name" value="Glucocorticoid receptor-like (DNA-binding domain)"/>
    <property type="match status" value="1"/>
</dbReference>
<dbReference type="Pfam" id="PF00320">
    <property type="entry name" value="GATA"/>
    <property type="match status" value="1"/>
</dbReference>
<reference evidence="4 5" key="1">
    <citation type="journal article" date="2018" name="Plant J.">
        <title>Genome sequences of Chlorella sorokiniana UTEX 1602 and Micractinium conductrix SAG 241.80: implications to maltose excretion by a green alga.</title>
        <authorList>
            <person name="Arriola M.B."/>
            <person name="Velmurugan N."/>
            <person name="Zhang Y."/>
            <person name="Plunkett M.H."/>
            <person name="Hondzo H."/>
            <person name="Barney B.M."/>
        </authorList>
    </citation>
    <scope>NUCLEOTIDE SEQUENCE [LARGE SCALE GENOMIC DNA]</scope>
    <source>
        <strain evidence="4 5">SAG 241.80</strain>
    </source>
</reference>
<feature type="compositionally biased region" description="Low complexity" evidence="2">
    <location>
        <begin position="10"/>
        <end position="19"/>
    </location>
</feature>
<comment type="caution">
    <text evidence="4">The sequence shown here is derived from an EMBL/GenBank/DDBJ whole genome shotgun (WGS) entry which is preliminary data.</text>
</comment>
<accession>A0A2P6V757</accession>
<feature type="domain" description="GATA-type" evidence="3">
    <location>
        <begin position="91"/>
        <end position="125"/>
    </location>
</feature>
<keyword evidence="1" id="KW-0863">Zinc-finger</keyword>
<feature type="compositionally biased region" description="Low complexity" evidence="2">
    <location>
        <begin position="43"/>
        <end position="58"/>
    </location>
</feature>
<dbReference type="GO" id="GO:0006355">
    <property type="term" value="P:regulation of DNA-templated transcription"/>
    <property type="evidence" value="ECO:0007669"/>
    <property type="project" value="InterPro"/>
</dbReference>
<feature type="region of interest" description="Disordered" evidence="2">
    <location>
        <begin position="1"/>
        <end position="64"/>
    </location>
</feature>
<dbReference type="PROSITE" id="PS50114">
    <property type="entry name" value="GATA_ZN_FINGER_2"/>
    <property type="match status" value="1"/>
</dbReference>
<dbReference type="AlphaFoldDB" id="A0A2P6V757"/>
<keyword evidence="1" id="KW-0862">Zinc</keyword>
<gene>
    <name evidence="4" type="ORF">C2E20_6569</name>
</gene>
<dbReference type="EMBL" id="LHPF02000023">
    <property type="protein sequence ID" value="PSC69924.1"/>
    <property type="molecule type" value="Genomic_DNA"/>
</dbReference>
<proteinExistence type="predicted"/>
<organism evidence="4 5">
    <name type="scientific">Micractinium conductrix</name>
    <dbReference type="NCBI Taxonomy" id="554055"/>
    <lineage>
        <taxon>Eukaryota</taxon>
        <taxon>Viridiplantae</taxon>
        <taxon>Chlorophyta</taxon>
        <taxon>core chlorophytes</taxon>
        <taxon>Trebouxiophyceae</taxon>
        <taxon>Chlorellales</taxon>
        <taxon>Chlorellaceae</taxon>
        <taxon>Chlorella clade</taxon>
        <taxon>Micractinium</taxon>
    </lineage>
</organism>
<protein>
    <submittedName>
        <fullName evidence="4">GATA factor SREP</fullName>
    </submittedName>
</protein>
<dbReference type="InterPro" id="IPR000679">
    <property type="entry name" value="Znf_GATA"/>
</dbReference>
<evidence type="ECO:0000313" key="5">
    <source>
        <dbReference type="Proteomes" id="UP000239649"/>
    </source>
</evidence>
<dbReference type="SMART" id="SM00401">
    <property type="entry name" value="ZnF_GATA"/>
    <property type="match status" value="1"/>
</dbReference>
<dbReference type="Gene3D" id="3.30.50.10">
    <property type="entry name" value="Erythroid Transcription Factor GATA-1, subunit A"/>
    <property type="match status" value="1"/>
</dbReference>
<evidence type="ECO:0000259" key="3">
    <source>
        <dbReference type="PROSITE" id="PS50114"/>
    </source>
</evidence>
<evidence type="ECO:0000256" key="2">
    <source>
        <dbReference type="SAM" id="MobiDB-lite"/>
    </source>
</evidence>
<evidence type="ECO:0000313" key="4">
    <source>
        <dbReference type="EMBL" id="PSC69924.1"/>
    </source>
</evidence>
<name>A0A2P6V757_9CHLO</name>
<feature type="compositionally biased region" description="Basic and acidic residues" evidence="2">
    <location>
        <begin position="26"/>
        <end position="35"/>
    </location>
</feature>
<sequence>MPHRSALDGVAAAEPAAAPESEDEVSESRPKERRGSSSPDPTVQRASRPSRPVRAASQHPPAPAPELLAAAFDLPVLPPPPFLAAAVAAPMGAPKICVQCGTTTTPMWRTVNGATYCNADGLRLKRKLGLL</sequence>
<dbReference type="GO" id="GO:0008270">
    <property type="term" value="F:zinc ion binding"/>
    <property type="evidence" value="ECO:0007669"/>
    <property type="project" value="UniProtKB-KW"/>
</dbReference>
<dbReference type="OrthoDB" id="553201at2759"/>
<dbReference type="GO" id="GO:0043565">
    <property type="term" value="F:sequence-specific DNA binding"/>
    <property type="evidence" value="ECO:0007669"/>
    <property type="project" value="InterPro"/>
</dbReference>
<evidence type="ECO:0000256" key="1">
    <source>
        <dbReference type="PROSITE-ProRule" id="PRU00094"/>
    </source>
</evidence>
<dbReference type="Proteomes" id="UP000239649">
    <property type="component" value="Unassembled WGS sequence"/>
</dbReference>